<feature type="domain" description="Type II CBASS E2 protein" evidence="1">
    <location>
        <begin position="15"/>
        <end position="124"/>
    </location>
</feature>
<dbReference type="SUPFAM" id="SSF54495">
    <property type="entry name" value="UBC-like"/>
    <property type="match status" value="1"/>
</dbReference>
<name>A0A2K2F822_9CLOT</name>
<gene>
    <name evidence="2" type="ORF">CDQ84_18035</name>
</gene>
<dbReference type="Gene3D" id="3.10.110.10">
    <property type="entry name" value="Ubiquitin Conjugating Enzyme"/>
    <property type="match status" value="1"/>
</dbReference>
<dbReference type="InterPro" id="IPR058588">
    <property type="entry name" value="E2-CBASS"/>
</dbReference>
<accession>A0A2K2F822</accession>
<dbReference type="InterPro" id="IPR016135">
    <property type="entry name" value="UBQ-conjugating_enzyme/RWD"/>
</dbReference>
<reference evidence="2 3" key="1">
    <citation type="submission" date="2017-06" db="EMBL/GenBank/DDBJ databases">
        <title>Investigating the central metabolism of Clostridium thermosuccinogenes.</title>
        <authorList>
            <person name="Koendjbiharie J.G."/>
            <person name="van Kranenburg R."/>
        </authorList>
    </citation>
    <scope>NUCLEOTIDE SEQUENCE [LARGE SCALE GENOMIC DNA]</scope>
    <source>
        <strain evidence="2 3">DSM 5806</strain>
    </source>
</reference>
<dbReference type="Proteomes" id="UP000236151">
    <property type="component" value="Unassembled WGS sequence"/>
</dbReference>
<evidence type="ECO:0000259" key="1">
    <source>
        <dbReference type="Pfam" id="PF26395"/>
    </source>
</evidence>
<keyword evidence="3" id="KW-1185">Reference proteome</keyword>
<dbReference type="Pfam" id="PF26395">
    <property type="entry name" value="E2-CBASS"/>
    <property type="match status" value="1"/>
</dbReference>
<evidence type="ECO:0000313" key="3">
    <source>
        <dbReference type="Proteomes" id="UP000236151"/>
    </source>
</evidence>
<dbReference type="RefSeq" id="WP_103083131.1">
    <property type="nucleotide sequence ID" value="NZ_CP021850.1"/>
</dbReference>
<comment type="caution">
    <text evidence="2">The sequence shown here is derived from an EMBL/GenBank/DDBJ whole genome shotgun (WGS) entry which is preliminary data.</text>
</comment>
<dbReference type="OrthoDB" id="5083716at2"/>
<evidence type="ECO:0000313" key="2">
    <source>
        <dbReference type="EMBL" id="PNT94933.1"/>
    </source>
</evidence>
<sequence>MKWYEADKKRLVLEYEKVKSKYPQFKLGIYKDCLAWEGEIHFDSEDKDFIPLKVRIIYDDSYPISPPKVFPIEPKIPDNLWGHEWHRWEEGNICYVNPKNWSINYYTVDVISKVQTWYINFLLYAFKKIDKMPDVGIATISDKGGN</sequence>
<protein>
    <recommendedName>
        <fullName evidence="1">Type II CBASS E2 protein domain-containing protein</fullName>
    </recommendedName>
</protein>
<dbReference type="EMBL" id="NIOJ01000083">
    <property type="protein sequence ID" value="PNT94933.1"/>
    <property type="molecule type" value="Genomic_DNA"/>
</dbReference>
<dbReference type="KEGG" id="cthd:CDO33_02615"/>
<organism evidence="2 3">
    <name type="scientific">Clostridium thermosuccinogenes</name>
    <dbReference type="NCBI Taxonomy" id="84032"/>
    <lineage>
        <taxon>Bacteria</taxon>
        <taxon>Bacillati</taxon>
        <taxon>Bacillota</taxon>
        <taxon>Clostridia</taxon>
        <taxon>Eubacteriales</taxon>
        <taxon>Clostridiaceae</taxon>
        <taxon>Clostridium</taxon>
    </lineage>
</organism>
<dbReference type="AlphaFoldDB" id="A0A2K2F822"/>
<proteinExistence type="predicted"/>